<sequence length="288" mass="32627">MKTQYLTSCSTEGLHHLAYTDWGNKDNPNILVCSHGLTRNKHDFDALANKLSTERRVICFDLPGRGESDWLNDKSAYDYKQYIVDALMIIARTGANKIDWLGTSMGGLLGMMLASLENSPIKSLILNDVGPFVPKAALIRIANYVGKLPYYDTAQELENYMRTTYAGFGDLSDEQWKHLLRYGQKKLDNGQITLNYDPGISLAFNHQPIEDIDLWPIWNNIQQRALIIRGENSDLLARSTTEQMLEQHPNAEFLEIPNTAHSPALMNNADIHSIEQWLDKAEPNSFIV</sequence>
<dbReference type="RefSeq" id="WP_016389903.1">
    <property type="nucleotide sequence ID" value="NZ_KE646805.1"/>
</dbReference>
<evidence type="ECO:0000313" key="3">
    <source>
        <dbReference type="Proteomes" id="UP000015462"/>
    </source>
</evidence>
<dbReference type="Gene3D" id="3.40.50.1820">
    <property type="entry name" value="alpha/beta hydrolase"/>
    <property type="match status" value="1"/>
</dbReference>
<dbReference type="InterPro" id="IPR000073">
    <property type="entry name" value="AB_hydrolase_1"/>
</dbReference>
<organism evidence="2 3">
    <name type="scientific">Cycloclasticus pugetii</name>
    <dbReference type="NCBI Taxonomy" id="34068"/>
    <lineage>
        <taxon>Bacteria</taxon>
        <taxon>Pseudomonadati</taxon>
        <taxon>Pseudomonadota</taxon>
        <taxon>Gammaproteobacteria</taxon>
        <taxon>Thiotrichales</taxon>
        <taxon>Piscirickettsiaceae</taxon>
        <taxon>Cycloclasticus</taxon>
    </lineage>
</organism>
<dbReference type="Pfam" id="PF00561">
    <property type="entry name" value="Abhydrolase_1"/>
    <property type="match status" value="1"/>
</dbReference>
<name>A0AB33Z5Q8_9GAMM</name>
<protein>
    <submittedName>
        <fullName evidence="2">Hydrolase or acyltransferase protein</fullName>
    </submittedName>
</protein>
<dbReference type="InterPro" id="IPR050266">
    <property type="entry name" value="AB_hydrolase_sf"/>
</dbReference>
<keyword evidence="2" id="KW-0808">Transferase</keyword>
<keyword evidence="2" id="KW-0012">Acyltransferase</keyword>
<dbReference type="PANTHER" id="PTHR43798">
    <property type="entry name" value="MONOACYLGLYCEROL LIPASE"/>
    <property type="match status" value="1"/>
</dbReference>
<keyword evidence="3" id="KW-1185">Reference proteome</keyword>
<feature type="non-terminal residue" evidence="2">
    <location>
        <position position="288"/>
    </location>
</feature>
<dbReference type="GO" id="GO:0016746">
    <property type="term" value="F:acyltransferase activity"/>
    <property type="evidence" value="ECO:0007669"/>
    <property type="project" value="UniProtKB-KW"/>
</dbReference>
<dbReference type="PANTHER" id="PTHR43798:SF33">
    <property type="entry name" value="HYDROLASE, PUTATIVE (AFU_ORTHOLOGUE AFUA_2G14860)-RELATED"/>
    <property type="match status" value="1"/>
</dbReference>
<dbReference type="GO" id="GO:0016787">
    <property type="term" value="F:hydrolase activity"/>
    <property type="evidence" value="ECO:0007669"/>
    <property type="project" value="UniProtKB-KW"/>
</dbReference>
<dbReference type="InterPro" id="IPR029058">
    <property type="entry name" value="AB_hydrolase_fold"/>
</dbReference>
<proteinExistence type="predicted"/>
<keyword evidence="2" id="KW-0378">Hydrolase</keyword>
<reference evidence="2 3" key="1">
    <citation type="journal article" date="2013" name="Genome Announc.">
        <title>Genome Sequence of the Pyrene- and Fluoranthene-Degrading Bacterium Cycloclasticus sp. Strain PY97M.</title>
        <authorList>
            <person name="Cui Z."/>
            <person name="Xu G."/>
            <person name="Li Q."/>
            <person name="Gao W."/>
            <person name="Zheng L."/>
        </authorList>
    </citation>
    <scope>NUCLEOTIDE SEQUENCE [LARGE SCALE GENOMIC DNA]</scope>
    <source>
        <strain evidence="2 3">PY97M</strain>
    </source>
</reference>
<dbReference type="PRINTS" id="PR00111">
    <property type="entry name" value="ABHYDROLASE"/>
</dbReference>
<gene>
    <name evidence="2" type="ORF">L196_02885</name>
</gene>
<dbReference type="EMBL" id="ASHL01000001">
    <property type="protein sequence ID" value="EPD14408.1"/>
    <property type="molecule type" value="Genomic_DNA"/>
</dbReference>
<dbReference type="SUPFAM" id="SSF53474">
    <property type="entry name" value="alpha/beta-Hydrolases"/>
    <property type="match status" value="1"/>
</dbReference>
<accession>A0AB33Z5Q8</accession>
<feature type="domain" description="AB hydrolase-1" evidence="1">
    <location>
        <begin position="30"/>
        <end position="263"/>
    </location>
</feature>
<evidence type="ECO:0000313" key="2">
    <source>
        <dbReference type="EMBL" id="EPD14408.1"/>
    </source>
</evidence>
<dbReference type="AlphaFoldDB" id="A0AB33Z5Q8"/>
<comment type="caution">
    <text evidence="2">The sequence shown here is derived from an EMBL/GenBank/DDBJ whole genome shotgun (WGS) entry which is preliminary data.</text>
</comment>
<dbReference type="Proteomes" id="UP000015462">
    <property type="component" value="Unassembled WGS sequence"/>
</dbReference>
<dbReference type="GO" id="GO:0016020">
    <property type="term" value="C:membrane"/>
    <property type="evidence" value="ECO:0007669"/>
    <property type="project" value="TreeGrafter"/>
</dbReference>
<evidence type="ECO:0000259" key="1">
    <source>
        <dbReference type="Pfam" id="PF00561"/>
    </source>
</evidence>